<dbReference type="InterPro" id="IPR036689">
    <property type="entry name" value="ESAT-6-like_sf"/>
</dbReference>
<protein>
    <recommendedName>
        <fullName evidence="1">ESAT-6-like protein</fullName>
    </recommendedName>
</protein>
<proteinExistence type="inferred from homology"/>
<dbReference type="Proteomes" id="UP000321484">
    <property type="component" value="Unassembled WGS sequence"/>
</dbReference>
<dbReference type="EMBL" id="BJYK01000009">
    <property type="protein sequence ID" value="GEN80894.1"/>
    <property type="molecule type" value="Genomic_DNA"/>
</dbReference>
<name>A0A511Z0A9_9CELL</name>
<dbReference type="InterPro" id="IPR010310">
    <property type="entry name" value="T7SS_ESAT-6-like"/>
</dbReference>
<dbReference type="OrthoDB" id="3253863at2"/>
<sequence length="101" mass="10872">MAGEITAADGALKAGADAIGQSRAELKGELSKLEGKLAEIGSKWQGQGAVAFNQLMVRWREDATKIVDALNEFEANLVDSQKTYTASDESEASTFAKFNRF</sequence>
<evidence type="ECO:0000256" key="1">
    <source>
        <dbReference type="RuleBase" id="RU362001"/>
    </source>
</evidence>
<dbReference type="Gene3D" id="1.10.287.1060">
    <property type="entry name" value="ESAT-6-like"/>
    <property type="match status" value="1"/>
</dbReference>
<evidence type="ECO:0000313" key="3">
    <source>
        <dbReference type="Proteomes" id="UP000321484"/>
    </source>
</evidence>
<dbReference type="AlphaFoldDB" id="A0A511Z0A9"/>
<accession>A0A511Z0A9</accession>
<dbReference type="RefSeq" id="WP_034247805.1">
    <property type="nucleotide sequence ID" value="NZ_BJYK01000009.1"/>
</dbReference>
<keyword evidence="3" id="KW-1185">Reference proteome</keyword>
<organism evidence="2 3">
    <name type="scientific">Actinotalea fermentans</name>
    <dbReference type="NCBI Taxonomy" id="43671"/>
    <lineage>
        <taxon>Bacteria</taxon>
        <taxon>Bacillati</taxon>
        <taxon>Actinomycetota</taxon>
        <taxon>Actinomycetes</taxon>
        <taxon>Micrococcales</taxon>
        <taxon>Cellulomonadaceae</taxon>
        <taxon>Actinotalea</taxon>
    </lineage>
</organism>
<dbReference type="SUPFAM" id="SSF140453">
    <property type="entry name" value="EsxAB dimer-like"/>
    <property type="match status" value="1"/>
</dbReference>
<comment type="similarity">
    <text evidence="1">Belongs to the WXG100 family.</text>
</comment>
<dbReference type="Pfam" id="PF06013">
    <property type="entry name" value="WXG100"/>
    <property type="match status" value="1"/>
</dbReference>
<reference evidence="2 3" key="1">
    <citation type="submission" date="2019-07" db="EMBL/GenBank/DDBJ databases">
        <title>Whole genome shotgun sequence of Actinotalea fermentans NBRC 105374.</title>
        <authorList>
            <person name="Hosoyama A."/>
            <person name="Uohara A."/>
            <person name="Ohji S."/>
            <person name="Ichikawa N."/>
        </authorList>
    </citation>
    <scope>NUCLEOTIDE SEQUENCE [LARGE SCALE GENOMIC DNA]</scope>
    <source>
        <strain evidence="2 3">NBRC 105374</strain>
    </source>
</reference>
<dbReference type="NCBIfam" id="TIGR03930">
    <property type="entry name" value="WXG100_ESAT6"/>
    <property type="match status" value="1"/>
</dbReference>
<evidence type="ECO:0000313" key="2">
    <source>
        <dbReference type="EMBL" id="GEN80894.1"/>
    </source>
</evidence>
<comment type="caution">
    <text evidence="2">The sequence shown here is derived from an EMBL/GenBank/DDBJ whole genome shotgun (WGS) entry which is preliminary data.</text>
</comment>
<gene>
    <name evidence="2" type="ORF">AFE02nite_26280</name>
</gene>